<protein>
    <recommendedName>
        <fullName evidence="2">mannose-1-phosphate guanylyltransferase</fullName>
        <ecNumber evidence="2">2.7.7.13</ecNumber>
    </recommendedName>
</protein>
<dbReference type="RefSeq" id="WP_188706278.1">
    <property type="nucleotide sequence ID" value="NZ_BMLX01000007.1"/>
</dbReference>
<dbReference type="Pfam" id="PF22640">
    <property type="entry name" value="ManC_GMP_beta-helix"/>
    <property type="match status" value="1"/>
</dbReference>
<dbReference type="InterPro" id="IPR006375">
    <property type="entry name" value="Man1P_GuaTrfase/Man6P_Isoase"/>
</dbReference>
<keyword evidence="3" id="KW-0808">Transferase</keyword>
<evidence type="ECO:0000256" key="7">
    <source>
        <dbReference type="ARBA" id="ARBA00047343"/>
    </source>
</evidence>
<dbReference type="InterPro" id="IPR001538">
    <property type="entry name" value="Man6P_isomerase-2_C"/>
</dbReference>
<comment type="catalytic activity">
    <reaction evidence="7">
        <text>alpha-D-mannose 1-phosphate + GTP + H(+) = GDP-alpha-D-mannose + diphosphate</text>
        <dbReference type="Rhea" id="RHEA:15229"/>
        <dbReference type="ChEBI" id="CHEBI:15378"/>
        <dbReference type="ChEBI" id="CHEBI:33019"/>
        <dbReference type="ChEBI" id="CHEBI:37565"/>
        <dbReference type="ChEBI" id="CHEBI:57527"/>
        <dbReference type="ChEBI" id="CHEBI:58409"/>
        <dbReference type="EC" id="2.7.7.13"/>
    </reaction>
</comment>
<evidence type="ECO:0000256" key="6">
    <source>
        <dbReference type="ARBA" id="ARBA00023134"/>
    </source>
</evidence>
<name>A0ABQ2PEP0_9NEIS</name>
<dbReference type="Gene3D" id="3.90.550.10">
    <property type="entry name" value="Spore Coat Polysaccharide Biosynthesis Protein SpsA, Chain A"/>
    <property type="match status" value="1"/>
</dbReference>
<dbReference type="SUPFAM" id="SSF51182">
    <property type="entry name" value="RmlC-like cupins"/>
    <property type="match status" value="1"/>
</dbReference>
<feature type="domain" description="Nucleotidyl transferase" evidence="9">
    <location>
        <begin position="5"/>
        <end position="289"/>
    </location>
</feature>
<keyword evidence="5" id="KW-0547">Nucleotide-binding</keyword>
<dbReference type="SUPFAM" id="SSF53448">
    <property type="entry name" value="Nucleotide-diphospho-sugar transferases"/>
    <property type="match status" value="1"/>
</dbReference>
<evidence type="ECO:0000256" key="1">
    <source>
        <dbReference type="ARBA" id="ARBA00006115"/>
    </source>
</evidence>
<dbReference type="PANTHER" id="PTHR46390:SF1">
    <property type="entry name" value="MANNOSE-1-PHOSPHATE GUANYLYLTRANSFERASE"/>
    <property type="match status" value="1"/>
</dbReference>
<dbReference type="InterPro" id="IPR014710">
    <property type="entry name" value="RmlC-like_jellyroll"/>
</dbReference>
<dbReference type="EC" id="2.7.7.13" evidence="2"/>
<sequence length="476" mass="52054">MNITPVILCGGSGTRMWPLSRGGFPKQYLALYGDQTLVQQTALRLQGLEQTGEPIFITNQEQRFLVAEQMRSVSIEPSAVILEPVGRNTAPAVAAAALVAVKNDPDAMILVLPSDHVIQNDKTFCDLVARAAGVAAAGKLVTFGIAPTSPNTGYGYIRRGAALAELDGGYTVEAFVEKPDLAKAEGFLAAGGYYWNSGMFLFKASVYLEELGLIRPDILKQVTFSVEHAETDKDFLRLDHESFSACPEDSIDYAVMEHTRHAVVVEAAGLGWSDIGSWSALAEVAQADANGNNLLGDVMADRVTNSYIRAENRMIAAIGVDNLVIVETADAILVATKEHAQDVKKIVQRLSESGRSESVTHRKVFRPWGSYEGLDQEDRFQVKRIIVNPGCSLSLQMHHHRAEHWIVVKGTAVVTNGEQELLLTENQSTYIPLGVTHRLRNPGKIPLEIIEVQSGPYLGEDDIVRFEDTYGRVPQK</sequence>
<evidence type="ECO:0000256" key="5">
    <source>
        <dbReference type="ARBA" id="ARBA00022741"/>
    </source>
</evidence>
<dbReference type="InterPro" id="IPR049577">
    <property type="entry name" value="GMPP_N"/>
</dbReference>
<feature type="domain" description="MannoseP isomerase/GMP-like beta-helix" evidence="11">
    <location>
        <begin position="305"/>
        <end position="350"/>
    </location>
</feature>
<keyword evidence="6" id="KW-0342">GTP-binding</keyword>
<dbReference type="InterPro" id="IPR029044">
    <property type="entry name" value="Nucleotide-diphossugar_trans"/>
</dbReference>
<evidence type="ECO:0000259" key="11">
    <source>
        <dbReference type="Pfam" id="PF22640"/>
    </source>
</evidence>
<gene>
    <name evidence="12" type="primary">manC</name>
    <name evidence="12" type="ORF">GCM10010970_36400</name>
</gene>
<organism evidence="12 13">
    <name type="scientific">Silvimonas iriomotensis</name>
    <dbReference type="NCBI Taxonomy" id="449662"/>
    <lineage>
        <taxon>Bacteria</taxon>
        <taxon>Pseudomonadati</taxon>
        <taxon>Pseudomonadota</taxon>
        <taxon>Betaproteobacteria</taxon>
        <taxon>Neisseriales</taxon>
        <taxon>Chitinibacteraceae</taxon>
        <taxon>Silvimonas</taxon>
    </lineage>
</organism>
<dbReference type="InterPro" id="IPR051161">
    <property type="entry name" value="Mannose-6P_isomerase_type2"/>
</dbReference>
<evidence type="ECO:0000313" key="13">
    <source>
        <dbReference type="Proteomes" id="UP000637267"/>
    </source>
</evidence>
<dbReference type="CDD" id="cd02213">
    <property type="entry name" value="cupin_PMI_typeII_C"/>
    <property type="match status" value="1"/>
</dbReference>
<evidence type="ECO:0000256" key="3">
    <source>
        <dbReference type="ARBA" id="ARBA00022679"/>
    </source>
</evidence>
<evidence type="ECO:0000256" key="4">
    <source>
        <dbReference type="ARBA" id="ARBA00022695"/>
    </source>
</evidence>
<comment type="caution">
    <text evidence="12">The sequence shown here is derived from an EMBL/GenBank/DDBJ whole genome shotgun (WGS) entry which is preliminary data.</text>
</comment>
<evidence type="ECO:0000256" key="8">
    <source>
        <dbReference type="RuleBase" id="RU004190"/>
    </source>
</evidence>
<evidence type="ECO:0000313" key="12">
    <source>
        <dbReference type="EMBL" id="GGP23640.1"/>
    </source>
</evidence>
<dbReference type="Pfam" id="PF01050">
    <property type="entry name" value="MannoseP_isomer"/>
    <property type="match status" value="1"/>
</dbReference>
<feature type="domain" description="Mannose-6-phosphate isomerase type II C-terminal" evidence="10">
    <location>
        <begin position="354"/>
        <end position="468"/>
    </location>
</feature>
<keyword evidence="4" id="KW-0548">Nucleotidyltransferase</keyword>
<proteinExistence type="inferred from homology"/>
<dbReference type="Gene3D" id="2.60.120.10">
    <property type="entry name" value="Jelly Rolls"/>
    <property type="match status" value="1"/>
</dbReference>
<dbReference type="Pfam" id="PF00483">
    <property type="entry name" value="NTP_transferase"/>
    <property type="match status" value="1"/>
</dbReference>
<dbReference type="PANTHER" id="PTHR46390">
    <property type="entry name" value="MANNOSE-1-PHOSPHATE GUANYLYLTRANSFERASE"/>
    <property type="match status" value="1"/>
</dbReference>
<dbReference type="CDD" id="cd02509">
    <property type="entry name" value="GDP-M1P_Guanylyltransferase"/>
    <property type="match status" value="1"/>
</dbReference>
<accession>A0ABQ2PEP0</accession>
<comment type="similarity">
    <text evidence="1 8">Belongs to the mannose-6-phosphate isomerase type 2 family.</text>
</comment>
<dbReference type="InterPro" id="IPR005835">
    <property type="entry name" value="NTP_transferase_dom"/>
</dbReference>
<dbReference type="EMBL" id="BMLX01000007">
    <property type="protein sequence ID" value="GGP23640.1"/>
    <property type="molecule type" value="Genomic_DNA"/>
</dbReference>
<keyword evidence="13" id="KW-1185">Reference proteome</keyword>
<dbReference type="Proteomes" id="UP000637267">
    <property type="component" value="Unassembled WGS sequence"/>
</dbReference>
<dbReference type="NCBIfam" id="TIGR01479">
    <property type="entry name" value="GMP_PMI"/>
    <property type="match status" value="1"/>
</dbReference>
<evidence type="ECO:0000259" key="10">
    <source>
        <dbReference type="Pfam" id="PF01050"/>
    </source>
</evidence>
<dbReference type="InterPro" id="IPR054566">
    <property type="entry name" value="ManC/GMP-like_b-helix"/>
</dbReference>
<evidence type="ECO:0000256" key="2">
    <source>
        <dbReference type="ARBA" id="ARBA00012387"/>
    </source>
</evidence>
<evidence type="ECO:0000259" key="9">
    <source>
        <dbReference type="Pfam" id="PF00483"/>
    </source>
</evidence>
<dbReference type="InterPro" id="IPR011051">
    <property type="entry name" value="RmlC_Cupin_sf"/>
</dbReference>
<reference evidence="13" key="1">
    <citation type="journal article" date="2019" name="Int. J. Syst. Evol. Microbiol.">
        <title>The Global Catalogue of Microorganisms (GCM) 10K type strain sequencing project: providing services to taxonomists for standard genome sequencing and annotation.</title>
        <authorList>
            <consortium name="The Broad Institute Genomics Platform"/>
            <consortium name="The Broad Institute Genome Sequencing Center for Infectious Disease"/>
            <person name="Wu L."/>
            <person name="Ma J."/>
        </authorList>
    </citation>
    <scope>NUCLEOTIDE SEQUENCE [LARGE SCALE GENOMIC DNA]</scope>
    <source>
        <strain evidence="13">CGMCC 1.8859</strain>
    </source>
</reference>